<protein>
    <submittedName>
        <fullName evidence="1">Uncharacterized protein</fullName>
    </submittedName>
</protein>
<name>A0A2P2QTS9_RHIMU</name>
<reference evidence="1" key="1">
    <citation type="submission" date="2018-02" db="EMBL/GenBank/DDBJ databases">
        <title>Rhizophora mucronata_Transcriptome.</title>
        <authorList>
            <person name="Meera S.P."/>
            <person name="Sreeshan A."/>
            <person name="Augustine A."/>
        </authorList>
    </citation>
    <scope>NUCLEOTIDE SEQUENCE</scope>
    <source>
        <tissue evidence="1">Leaf</tissue>
    </source>
</reference>
<organism evidence="1">
    <name type="scientific">Rhizophora mucronata</name>
    <name type="common">Asiatic mangrove</name>
    <dbReference type="NCBI Taxonomy" id="61149"/>
    <lineage>
        <taxon>Eukaryota</taxon>
        <taxon>Viridiplantae</taxon>
        <taxon>Streptophyta</taxon>
        <taxon>Embryophyta</taxon>
        <taxon>Tracheophyta</taxon>
        <taxon>Spermatophyta</taxon>
        <taxon>Magnoliopsida</taxon>
        <taxon>eudicotyledons</taxon>
        <taxon>Gunneridae</taxon>
        <taxon>Pentapetalae</taxon>
        <taxon>rosids</taxon>
        <taxon>fabids</taxon>
        <taxon>Malpighiales</taxon>
        <taxon>Rhizophoraceae</taxon>
        <taxon>Rhizophora</taxon>
    </lineage>
</organism>
<accession>A0A2P2QTS9</accession>
<dbReference type="AlphaFoldDB" id="A0A2P2QTS9"/>
<dbReference type="EMBL" id="GGEC01089938">
    <property type="protein sequence ID" value="MBX70422.1"/>
    <property type="molecule type" value="Transcribed_RNA"/>
</dbReference>
<sequence length="48" mass="5448">MGINTMRKLTVWATEKQVRPPESGKQLLKMQLKSLQTMTGLTLLMVES</sequence>
<evidence type="ECO:0000313" key="1">
    <source>
        <dbReference type="EMBL" id="MBX70422.1"/>
    </source>
</evidence>
<proteinExistence type="predicted"/>